<keyword evidence="2" id="KW-1185">Reference proteome</keyword>
<name>A0A369BR68_9BACL</name>
<dbReference type="EMBL" id="QPJW01000001">
    <property type="protein sequence ID" value="RCX22957.1"/>
    <property type="molecule type" value="Genomic_DNA"/>
</dbReference>
<dbReference type="InterPro" id="IPR049254">
    <property type="entry name" value="Phage_tail_terminator"/>
</dbReference>
<accession>A0A369BR68</accession>
<gene>
    <name evidence="1" type="ORF">DFP94_101546</name>
</gene>
<evidence type="ECO:0000313" key="1">
    <source>
        <dbReference type="EMBL" id="RCX22957.1"/>
    </source>
</evidence>
<protein>
    <submittedName>
        <fullName evidence="1">Uncharacterized protein</fullName>
    </submittedName>
</protein>
<reference evidence="1 2" key="1">
    <citation type="submission" date="2018-07" db="EMBL/GenBank/DDBJ databases">
        <title>Genomic Encyclopedia of Type Strains, Phase III (KMG-III): the genomes of soil and plant-associated and newly described type strains.</title>
        <authorList>
            <person name="Whitman W."/>
        </authorList>
    </citation>
    <scope>NUCLEOTIDE SEQUENCE [LARGE SCALE GENOMIC DNA]</scope>
    <source>
        <strain evidence="1 2">CECT 8333</strain>
    </source>
</reference>
<organism evidence="1 2">
    <name type="scientific">Fontibacillus phaseoli</name>
    <dbReference type="NCBI Taxonomy" id="1416533"/>
    <lineage>
        <taxon>Bacteria</taxon>
        <taxon>Bacillati</taxon>
        <taxon>Bacillota</taxon>
        <taxon>Bacilli</taxon>
        <taxon>Bacillales</taxon>
        <taxon>Paenibacillaceae</taxon>
        <taxon>Fontibacillus</taxon>
    </lineage>
</organism>
<dbReference type="Pfam" id="PF20765">
    <property type="entry name" value="Phage_tail_terminator_8"/>
    <property type="match status" value="1"/>
</dbReference>
<proteinExistence type="predicted"/>
<dbReference type="AlphaFoldDB" id="A0A369BR68"/>
<evidence type="ECO:0000313" key="2">
    <source>
        <dbReference type="Proteomes" id="UP000253090"/>
    </source>
</evidence>
<dbReference type="Proteomes" id="UP000253090">
    <property type="component" value="Unassembled WGS sequence"/>
</dbReference>
<comment type="caution">
    <text evidence="1">The sequence shown here is derived from an EMBL/GenBank/DDBJ whole genome shotgun (WGS) entry which is preliminary data.</text>
</comment>
<sequence>MRERGGKLALIDDIVAIESFIKAQFPDATTTKQTVPTAPTHNSFVIRFLNDDRETETRYHFRIDREYQIVYFASKAEQVLPKMDALARAFYEADVIGRVRVESFAFSQPAKTESGMYVSIGILETSAREARTQTQYPKMNKVTVNQR</sequence>